<dbReference type="Proteomes" id="UP001295423">
    <property type="component" value="Unassembled WGS sequence"/>
</dbReference>
<dbReference type="Gene3D" id="1.10.4080.10">
    <property type="entry name" value="ADP-ribosylation/Crystallin J1"/>
    <property type="match status" value="1"/>
</dbReference>
<dbReference type="InterPro" id="IPR050792">
    <property type="entry name" value="ADP-ribosylglycohydrolase"/>
</dbReference>
<dbReference type="SUPFAM" id="SSF101478">
    <property type="entry name" value="ADP-ribosylglycohydrolase"/>
    <property type="match status" value="1"/>
</dbReference>
<dbReference type="AlphaFoldDB" id="A0AAD2FMT9"/>
<feature type="chain" id="PRO_5042211120" description="ADP-ribosylglycohydrolase" evidence="1">
    <location>
        <begin position="23"/>
        <end position="418"/>
    </location>
</feature>
<evidence type="ECO:0000256" key="1">
    <source>
        <dbReference type="SAM" id="SignalP"/>
    </source>
</evidence>
<keyword evidence="1" id="KW-0732">Signal</keyword>
<sequence length="418" mass="46762">MSSMQDHVQGSLWGMLIADALAMPVHWYYTPGTIERDFGPDGIQTYHAPKHPHPDAFAWSMTYSGNIDIYHGVQKYVQDSKPPPEENPHYHHGLQGGDVTLQMQWARVLLKCLGKDGSENHDWAQSFVDFIQTPSPALNNDIYRDVFIRRYFERLSEGLPLAECPVPQKECWSVGSMGGVIPGLMTALSFANSPEISMEDMVARSIEIHRKTHNSENVSEAVTILAPLVVKLCRMPKREQKSEYSGDPSESSLVPEAIDPRRMLILDAAKSFPLPAVTGASLLRRYNKARGPGNIPNDEMYKLHTKRREGVVFDPSLYMDVPDSNVIGRKGFLGTVCYTEHGVPAILYLAYKYFEDPAKALKINANLLGDSTSRGSLLGCVLGAAHGTEWCQELISGLRQKDEFRHDIERFSEEVVSK</sequence>
<dbReference type="PANTHER" id="PTHR16222:SF34">
    <property type="entry name" value="ADP-RIBOSYLGLYCOHYDROLASE"/>
    <property type="match status" value="1"/>
</dbReference>
<comment type="caution">
    <text evidence="2">The sequence shown here is derived from an EMBL/GenBank/DDBJ whole genome shotgun (WGS) entry which is preliminary data.</text>
</comment>
<evidence type="ECO:0000313" key="3">
    <source>
        <dbReference type="Proteomes" id="UP001295423"/>
    </source>
</evidence>
<proteinExistence type="predicted"/>
<gene>
    <name evidence="2" type="ORF">CYCCA115_LOCUS10686</name>
</gene>
<keyword evidence="3" id="KW-1185">Reference proteome</keyword>
<dbReference type="InterPro" id="IPR005502">
    <property type="entry name" value="Ribosyl_crysJ1"/>
</dbReference>
<organism evidence="2 3">
    <name type="scientific">Cylindrotheca closterium</name>
    <dbReference type="NCBI Taxonomy" id="2856"/>
    <lineage>
        <taxon>Eukaryota</taxon>
        <taxon>Sar</taxon>
        <taxon>Stramenopiles</taxon>
        <taxon>Ochrophyta</taxon>
        <taxon>Bacillariophyta</taxon>
        <taxon>Bacillariophyceae</taxon>
        <taxon>Bacillariophycidae</taxon>
        <taxon>Bacillariales</taxon>
        <taxon>Bacillariaceae</taxon>
        <taxon>Cylindrotheca</taxon>
    </lineage>
</organism>
<feature type="signal peptide" evidence="1">
    <location>
        <begin position="1"/>
        <end position="22"/>
    </location>
</feature>
<accession>A0AAD2FMT9</accession>
<dbReference type="PANTHER" id="PTHR16222">
    <property type="entry name" value="ADP-RIBOSYLGLYCOHYDROLASE"/>
    <property type="match status" value="1"/>
</dbReference>
<dbReference type="Pfam" id="PF03747">
    <property type="entry name" value="ADP_ribosyl_GH"/>
    <property type="match status" value="1"/>
</dbReference>
<evidence type="ECO:0000313" key="2">
    <source>
        <dbReference type="EMBL" id="CAJ1946545.1"/>
    </source>
</evidence>
<evidence type="ECO:0008006" key="4">
    <source>
        <dbReference type="Google" id="ProtNLM"/>
    </source>
</evidence>
<protein>
    <recommendedName>
        <fullName evidence="4">ADP-ribosylglycohydrolase</fullName>
    </recommendedName>
</protein>
<name>A0AAD2FMT9_9STRA</name>
<reference evidence="2" key="1">
    <citation type="submission" date="2023-08" db="EMBL/GenBank/DDBJ databases">
        <authorList>
            <person name="Audoor S."/>
            <person name="Bilcke G."/>
        </authorList>
    </citation>
    <scope>NUCLEOTIDE SEQUENCE</scope>
</reference>
<dbReference type="InterPro" id="IPR036705">
    <property type="entry name" value="Ribosyl_crysJ1_sf"/>
</dbReference>
<dbReference type="EMBL" id="CAKOGP040001713">
    <property type="protein sequence ID" value="CAJ1946545.1"/>
    <property type="molecule type" value="Genomic_DNA"/>
</dbReference>